<gene>
    <name evidence="10" type="ORF">POBO1169_LOCUS5613</name>
</gene>
<dbReference type="InterPro" id="IPR000811">
    <property type="entry name" value="Glyco_trans_35"/>
</dbReference>
<accession>A0A7S0N517</accession>
<dbReference type="PANTHER" id="PTHR11468:SF30">
    <property type="entry name" value="ALPHA-1,4 GLUCAN PHOSPHORYLASE"/>
    <property type="match status" value="1"/>
</dbReference>
<dbReference type="PROSITE" id="PS00102">
    <property type="entry name" value="PHOSPHORYLASE"/>
    <property type="match status" value="1"/>
</dbReference>
<dbReference type="EC" id="2.4.1.1" evidence="9"/>
<comment type="cofactor">
    <cofactor evidence="2 9">
        <name>pyridoxal 5'-phosphate</name>
        <dbReference type="ChEBI" id="CHEBI:597326"/>
    </cofactor>
</comment>
<dbReference type="FunFam" id="3.40.50.2000:FF:000002">
    <property type="entry name" value="Alpha-1,4 glucan phosphorylase"/>
    <property type="match status" value="1"/>
</dbReference>
<keyword evidence="4" id="KW-0021">Allosteric enzyme</keyword>
<dbReference type="GO" id="GO:0008184">
    <property type="term" value="F:glycogen phosphorylase activity"/>
    <property type="evidence" value="ECO:0007669"/>
    <property type="project" value="InterPro"/>
</dbReference>
<dbReference type="CDD" id="cd04873">
    <property type="entry name" value="ACT_UUR-ACR-like"/>
    <property type="match status" value="1"/>
</dbReference>
<evidence type="ECO:0000256" key="1">
    <source>
        <dbReference type="ARBA" id="ARBA00001275"/>
    </source>
</evidence>
<name>A0A7S0N517_9CHLO</name>
<dbReference type="SUPFAM" id="SSF55021">
    <property type="entry name" value="ACT-like"/>
    <property type="match status" value="1"/>
</dbReference>
<dbReference type="InterPro" id="IPR011833">
    <property type="entry name" value="Glycg_phsphrylas"/>
</dbReference>
<evidence type="ECO:0000256" key="3">
    <source>
        <dbReference type="ARBA" id="ARBA00006047"/>
    </source>
</evidence>
<dbReference type="Gene3D" id="3.40.50.2000">
    <property type="entry name" value="Glycogen Phosphorylase B"/>
    <property type="match status" value="2"/>
</dbReference>
<dbReference type="CDD" id="cd04300">
    <property type="entry name" value="GT35_Glycogen_Phosphorylase"/>
    <property type="match status" value="1"/>
</dbReference>
<dbReference type="InterPro" id="IPR045865">
    <property type="entry name" value="ACT-like_dom_sf"/>
</dbReference>
<evidence type="ECO:0000256" key="7">
    <source>
        <dbReference type="ARBA" id="ARBA00022898"/>
    </source>
</evidence>
<dbReference type="GO" id="GO:0005980">
    <property type="term" value="P:glycogen catabolic process"/>
    <property type="evidence" value="ECO:0007669"/>
    <property type="project" value="TreeGrafter"/>
</dbReference>
<comment type="function">
    <text evidence="9">Allosteric enzyme that catalyzes the rate-limiting step in glycogen catabolism, the phosphorolytic cleavage of glycogen to produce glucose-1-phosphate, and plays a central role in maintaining cellular and organismal glucose homeostasis.</text>
</comment>
<dbReference type="GO" id="GO:0005737">
    <property type="term" value="C:cytoplasm"/>
    <property type="evidence" value="ECO:0007669"/>
    <property type="project" value="TreeGrafter"/>
</dbReference>
<dbReference type="AlphaFoldDB" id="A0A7S0N517"/>
<dbReference type="PANTHER" id="PTHR11468">
    <property type="entry name" value="GLYCOGEN PHOSPHORYLASE"/>
    <property type="match status" value="1"/>
</dbReference>
<keyword evidence="7 9" id="KW-0663">Pyridoxal phosphate</keyword>
<evidence type="ECO:0000256" key="8">
    <source>
        <dbReference type="ARBA" id="ARBA00023277"/>
    </source>
</evidence>
<protein>
    <recommendedName>
        <fullName evidence="9">Alpha-1,4 glucan phosphorylase</fullName>
        <ecNumber evidence="9">2.4.1.1</ecNumber>
    </recommendedName>
</protein>
<dbReference type="SUPFAM" id="SSF53756">
    <property type="entry name" value="UDP-Glycosyltransferase/glycogen phosphorylase"/>
    <property type="match status" value="1"/>
</dbReference>
<dbReference type="NCBIfam" id="TIGR02093">
    <property type="entry name" value="P_ylase"/>
    <property type="match status" value="1"/>
</dbReference>
<dbReference type="Pfam" id="PF00343">
    <property type="entry name" value="Phosphorylase"/>
    <property type="match status" value="1"/>
</dbReference>
<dbReference type="FunFam" id="3.40.50.2000:FF:000003">
    <property type="entry name" value="Alpha-1,4 glucan phosphorylase"/>
    <property type="match status" value="1"/>
</dbReference>
<dbReference type="EMBL" id="HBFA01010785">
    <property type="protein sequence ID" value="CAD8658909.1"/>
    <property type="molecule type" value="Transcribed_RNA"/>
</dbReference>
<evidence type="ECO:0000256" key="6">
    <source>
        <dbReference type="ARBA" id="ARBA00022679"/>
    </source>
</evidence>
<evidence type="ECO:0000256" key="2">
    <source>
        <dbReference type="ARBA" id="ARBA00001933"/>
    </source>
</evidence>
<keyword evidence="6 9" id="KW-0808">Transferase</keyword>
<evidence type="ECO:0000256" key="9">
    <source>
        <dbReference type="RuleBase" id="RU000587"/>
    </source>
</evidence>
<dbReference type="GO" id="GO:0030170">
    <property type="term" value="F:pyridoxal phosphate binding"/>
    <property type="evidence" value="ECO:0007669"/>
    <property type="project" value="InterPro"/>
</dbReference>
<evidence type="ECO:0000256" key="4">
    <source>
        <dbReference type="ARBA" id="ARBA00022533"/>
    </source>
</evidence>
<evidence type="ECO:0000313" key="10">
    <source>
        <dbReference type="EMBL" id="CAD8658909.1"/>
    </source>
</evidence>
<keyword evidence="5 9" id="KW-0328">Glycosyltransferase</keyword>
<proteinExistence type="inferred from homology"/>
<keyword evidence="8 9" id="KW-0119">Carbohydrate metabolism</keyword>
<dbReference type="InterPro" id="IPR035090">
    <property type="entry name" value="Pyridoxal_P_attach_site"/>
</dbReference>
<reference evidence="10" key="1">
    <citation type="submission" date="2021-01" db="EMBL/GenBank/DDBJ databases">
        <authorList>
            <person name="Corre E."/>
            <person name="Pelletier E."/>
            <person name="Niang G."/>
            <person name="Scheremetjew M."/>
            <person name="Finn R."/>
            <person name="Kale V."/>
            <person name="Holt S."/>
            <person name="Cochrane G."/>
            <person name="Meng A."/>
            <person name="Brown T."/>
            <person name="Cohen L."/>
        </authorList>
    </citation>
    <scope>NUCLEOTIDE SEQUENCE</scope>
    <source>
        <strain evidence="10">CCMP722</strain>
    </source>
</reference>
<organism evidence="10">
    <name type="scientific">Pyramimonas obovata</name>
    <dbReference type="NCBI Taxonomy" id="1411642"/>
    <lineage>
        <taxon>Eukaryota</taxon>
        <taxon>Viridiplantae</taxon>
        <taxon>Chlorophyta</taxon>
        <taxon>Pyramimonadophyceae</taxon>
        <taxon>Pyramimonadales</taxon>
        <taxon>Pyramimonadaceae</taxon>
        <taxon>Pyramimonas</taxon>
        <taxon>Pyramimonas incertae sedis</taxon>
    </lineage>
</organism>
<sequence length="1048" mass="118131">MPASLSVLSANLAQSVSYSTHAAPLPRSSRTKVACKNAKDRSNARHLGWARGGMTARLGTSSRGAVGLSRKVMRVQSVAGFDAQSTYDEFVGIDNEESDDYTVINIQVESKPGLLHAVTGTIIDLGLVVVKAEKSSDDTAEFDKFYVTDFDNKKVYDNEDLANIKICVAAVIDKVVGSSLPVRPLTEHNVVEAVDEEAEKERTRRSEVLYNLMDTYLKNDIHSIQSSIVNHVEYTIARSRYRFDDFEAYQATALSVRDRLIESWNDTQRHFREKDPKRIYYLSMEFLTGRALLNSAYNLGLKDNYTEALAELGYNMEILAQKERDAALGNGGLGRLAACFLDSMATLNLPAWGYGIRYQYGMFRQTLSEGFQREAPDYWLNFGNPWEIVRPNVTYPIKFYGHVSVHEVNGRSVFRWNAGEQVEAVAYDHPVPGWNTPNVINLRLWSAEPTREFDLESFNTGDYVSAILDKQRAETLSSVLYPDDRTYQGKELRLKQQHFLCSATLQDIIRRYKYGHSTFDAFPDKVALQLNDTHPTIGIPELMRLLMDENGLGWTQSWDITTKVYAFTNHTVLPEALEKWPVELMETLLPRHMQIIYDINWRFLQELRGTLGDDYQTMGKMSIIEEGENKSVRMAHLALVACHTVNGVAAIHSEIIKNEIFKDFYKIMPQKFQNKTNGVTQRRWLAWCNPGISKLLTEKLGTDAWIGELDLVSNLKPHATDPEFQAAWNEAKLQNKQRLAATIKQLTGAEVSTEAMFDIQVKRIHEYKRQLLNVLGAIDRYQRIKGMSPEERKAIVPRVVCIGGKAAPGYELAKRIIKLFNSVAEKVNNDPDVGDLLKLVFIPDYNVSLAEVIVPGADLSQHISTAGTEASGTSNMKFAMNGCLIIGTMDGANVEIAEEIGEENMFIFGAREEEVKTLRQNRMTATVDPRFTSAVNLIRNGYFGWADYFAPIVASVDGSHEGSDYYLLGTDFGAYLDAQQKVDETYQDKAKWTEMSILSAAGCGKFSSDRTIREYAEQIWKVTPCRRPDPLEKRPGLDSADQHVEDGI</sequence>
<evidence type="ECO:0000256" key="5">
    <source>
        <dbReference type="ARBA" id="ARBA00022676"/>
    </source>
</evidence>
<comment type="catalytic activity">
    <reaction evidence="1 9">
        <text>[(1-&gt;4)-alpha-D-glucosyl](n) + phosphate = [(1-&gt;4)-alpha-D-glucosyl](n-1) + alpha-D-glucose 1-phosphate</text>
        <dbReference type="Rhea" id="RHEA:41732"/>
        <dbReference type="Rhea" id="RHEA-COMP:9584"/>
        <dbReference type="Rhea" id="RHEA-COMP:9586"/>
        <dbReference type="ChEBI" id="CHEBI:15444"/>
        <dbReference type="ChEBI" id="CHEBI:43474"/>
        <dbReference type="ChEBI" id="CHEBI:58601"/>
        <dbReference type="EC" id="2.4.1.1"/>
    </reaction>
</comment>
<comment type="similarity">
    <text evidence="3 9">Belongs to the glycogen phosphorylase family.</text>
</comment>